<evidence type="ECO:0000313" key="1">
    <source>
        <dbReference type="EMBL" id="KAJ8886916.1"/>
    </source>
</evidence>
<accession>A0ABQ9HRG6</accession>
<comment type="caution">
    <text evidence="1">The sequence shown here is derived from an EMBL/GenBank/DDBJ whole genome shotgun (WGS) entry which is preliminary data.</text>
</comment>
<reference evidence="1 2" key="1">
    <citation type="submission" date="2023-02" db="EMBL/GenBank/DDBJ databases">
        <title>LHISI_Scaffold_Assembly.</title>
        <authorList>
            <person name="Stuart O.P."/>
            <person name="Cleave R."/>
            <person name="Magrath M.J.L."/>
            <person name="Mikheyev A.S."/>
        </authorList>
    </citation>
    <scope>NUCLEOTIDE SEQUENCE [LARGE SCALE GENOMIC DNA]</scope>
    <source>
        <strain evidence="1">Daus_M_001</strain>
        <tissue evidence="1">Leg muscle</tissue>
    </source>
</reference>
<proteinExistence type="predicted"/>
<dbReference type="Proteomes" id="UP001159363">
    <property type="component" value="Chromosome X"/>
</dbReference>
<organism evidence="1 2">
    <name type="scientific">Dryococelus australis</name>
    <dbReference type="NCBI Taxonomy" id="614101"/>
    <lineage>
        <taxon>Eukaryota</taxon>
        <taxon>Metazoa</taxon>
        <taxon>Ecdysozoa</taxon>
        <taxon>Arthropoda</taxon>
        <taxon>Hexapoda</taxon>
        <taxon>Insecta</taxon>
        <taxon>Pterygota</taxon>
        <taxon>Neoptera</taxon>
        <taxon>Polyneoptera</taxon>
        <taxon>Phasmatodea</taxon>
        <taxon>Verophasmatodea</taxon>
        <taxon>Anareolatae</taxon>
        <taxon>Phasmatidae</taxon>
        <taxon>Eurycanthinae</taxon>
        <taxon>Dryococelus</taxon>
    </lineage>
</organism>
<protein>
    <submittedName>
        <fullName evidence="1">Uncharacterized protein</fullName>
    </submittedName>
</protein>
<dbReference type="EMBL" id="JARBHB010000004">
    <property type="protein sequence ID" value="KAJ8886916.1"/>
    <property type="molecule type" value="Genomic_DNA"/>
</dbReference>
<feature type="non-terminal residue" evidence="1">
    <location>
        <position position="105"/>
    </location>
</feature>
<evidence type="ECO:0000313" key="2">
    <source>
        <dbReference type="Proteomes" id="UP001159363"/>
    </source>
</evidence>
<keyword evidence="2" id="KW-1185">Reference proteome</keyword>
<name>A0ABQ9HRG6_9NEOP</name>
<gene>
    <name evidence="1" type="ORF">PR048_013130</name>
</gene>
<sequence>MASWVLHAINDNHFTYKPNLCIWSNNCCGNRIILFLYIFLVATCVFKRIDHTFLMKCWKVSRCQELEDVESVITSARLTKPFKVLKMRGHYLTLMMLHHAPSILI</sequence>